<dbReference type="Proteomes" id="UP001227126">
    <property type="component" value="Unassembled WGS sequence"/>
</dbReference>
<accession>A0ABT7FA35</accession>
<keyword evidence="2" id="KW-1185">Reference proteome</keyword>
<evidence type="ECO:0000313" key="1">
    <source>
        <dbReference type="EMBL" id="MDK3071898.1"/>
    </source>
</evidence>
<evidence type="ECO:0000313" key="2">
    <source>
        <dbReference type="Proteomes" id="UP001227126"/>
    </source>
</evidence>
<protein>
    <submittedName>
        <fullName evidence="1">Uncharacterized protein</fullName>
    </submittedName>
</protein>
<dbReference type="RefSeq" id="WP_284483855.1">
    <property type="nucleotide sequence ID" value="NZ_JASNJE010000002.1"/>
</dbReference>
<comment type="caution">
    <text evidence="1">The sequence shown here is derived from an EMBL/GenBank/DDBJ whole genome shotgun (WGS) entry which is preliminary data.</text>
</comment>
<proteinExistence type="predicted"/>
<organism evidence="1 2">
    <name type="scientific">Sedimentitalea xiamensis</name>
    <dbReference type="NCBI Taxonomy" id="3050037"/>
    <lineage>
        <taxon>Bacteria</taxon>
        <taxon>Pseudomonadati</taxon>
        <taxon>Pseudomonadota</taxon>
        <taxon>Alphaproteobacteria</taxon>
        <taxon>Rhodobacterales</taxon>
        <taxon>Paracoccaceae</taxon>
        <taxon>Sedimentitalea</taxon>
    </lineage>
</organism>
<dbReference type="EMBL" id="JASNJE010000002">
    <property type="protein sequence ID" value="MDK3071898.1"/>
    <property type="molecule type" value="Genomic_DNA"/>
</dbReference>
<name>A0ABT7FA35_9RHOB</name>
<gene>
    <name evidence="1" type="ORF">QO034_02135</name>
</gene>
<sequence length="142" mass="15038">MRNPGLICVCALVAGGFAQELAAEDRSAGQALGLNAMARDDSREFRYWVNENLGVGAHAEPVEDVPDGWVVGVPVTVLVGKGWEFLAMPGAEVVDGDTAALIRLGAGYAFEFDAFDVRPGIEADFVEGDLNYAIGANLVFSF</sequence>
<reference evidence="1 2" key="1">
    <citation type="submission" date="2023-05" db="EMBL/GenBank/DDBJ databases">
        <title>Sedimentitalea sp. nov. JM2-8.</title>
        <authorList>
            <person name="Huang J."/>
        </authorList>
    </citation>
    <scope>NUCLEOTIDE SEQUENCE [LARGE SCALE GENOMIC DNA]</scope>
    <source>
        <strain evidence="1 2">JM2-8</strain>
    </source>
</reference>